<gene>
    <name evidence="2" type="ORF">FX988_01249</name>
</gene>
<evidence type="ECO:0000313" key="3">
    <source>
        <dbReference type="Proteomes" id="UP000464524"/>
    </source>
</evidence>
<feature type="chain" id="PRO_5032422764" description="DUF4437 domain-containing protein" evidence="1">
    <location>
        <begin position="28"/>
        <end position="277"/>
    </location>
</feature>
<dbReference type="Gene3D" id="2.60.120.10">
    <property type="entry name" value="Jelly Rolls"/>
    <property type="match status" value="1"/>
</dbReference>
<dbReference type="RefSeq" id="WP_160178816.1">
    <property type="nucleotide sequence ID" value="NZ_CP047656.1"/>
</dbReference>
<dbReference type="InterPro" id="IPR028013">
    <property type="entry name" value="DUF4437"/>
</dbReference>
<dbReference type="SUPFAM" id="SSF51182">
    <property type="entry name" value="RmlC-like cupins"/>
    <property type="match status" value="1"/>
</dbReference>
<evidence type="ECO:0000313" key="2">
    <source>
        <dbReference type="EMBL" id="QHJ11027.1"/>
    </source>
</evidence>
<evidence type="ECO:0000256" key="1">
    <source>
        <dbReference type="SAM" id="SignalP"/>
    </source>
</evidence>
<dbReference type="Pfam" id="PF14499">
    <property type="entry name" value="DUF4437"/>
    <property type="match status" value="1"/>
</dbReference>
<protein>
    <recommendedName>
        <fullName evidence="4">DUF4437 domain-containing protein</fullName>
    </recommendedName>
</protein>
<dbReference type="AlphaFoldDB" id="A0A857JJ85"/>
<evidence type="ECO:0008006" key="4">
    <source>
        <dbReference type="Google" id="ProtNLM"/>
    </source>
</evidence>
<organism evidence="2 3">
    <name type="scientific">Paraglaciecola mesophila</name>
    <dbReference type="NCBI Taxonomy" id="197222"/>
    <lineage>
        <taxon>Bacteria</taxon>
        <taxon>Pseudomonadati</taxon>
        <taxon>Pseudomonadota</taxon>
        <taxon>Gammaproteobacteria</taxon>
        <taxon>Alteromonadales</taxon>
        <taxon>Alteromonadaceae</taxon>
        <taxon>Paraglaciecola</taxon>
    </lineage>
</organism>
<keyword evidence="1" id="KW-0732">Signal</keyword>
<proteinExistence type="predicted"/>
<dbReference type="OrthoDB" id="291085at2"/>
<dbReference type="InterPro" id="IPR011051">
    <property type="entry name" value="RmlC_Cupin_sf"/>
</dbReference>
<sequence length="277" mass="30284">MRKLPNVAPIALTTALIAALLTPVAFADEPASKVVAASDIKWGYLNPLRGDKSPGAADLWGDRTTDTATGMLVRFNKGFESPPHIHNITYRGIVIEGQMHNDDPNAEKMWMPAGSFWTQPAGEDHTTAANGETNLIYLEIDSGPYLVKPSNEKFDNGERPLNLHKDNLVWLNASDLDDIHVDGVQTTYLWESTADMNGSMIKLPAGFKGDVKTDASEFRAVVIVGAVEYHSQEQETVLNLSPGSYVESTGAFTHSIENKGDTPATLFIRTNSHYQVN</sequence>
<dbReference type="CDD" id="cd06989">
    <property type="entry name" value="cupin_DRT102"/>
    <property type="match status" value="1"/>
</dbReference>
<keyword evidence="3" id="KW-1185">Reference proteome</keyword>
<dbReference type="InterPro" id="IPR014710">
    <property type="entry name" value="RmlC-like_jellyroll"/>
</dbReference>
<feature type="signal peptide" evidence="1">
    <location>
        <begin position="1"/>
        <end position="27"/>
    </location>
</feature>
<dbReference type="EMBL" id="CP047656">
    <property type="protein sequence ID" value="QHJ11027.1"/>
    <property type="molecule type" value="Genomic_DNA"/>
</dbReference>
<reference evidence="2 3" key="1">
    <citation type="submission" date="2019-12" db="EMBL/GenBank/DDBJ databases">
        <title>Genome sequencing and assembly of endphytes of Porphyra tenera.</title>
        <authorList>
            <person name="Park J.M."/>
            <person name="Shin R."/>
            <person name="Jo S.H."/>
        </authorList>
    </citation>
    <scope>NUCLEOTIDE SEQUENCE [LARGE SCALE GENOMIC DNA]</scope>
    <source>
        <strain evidence="2 3">GPM4</strain>
    </source>
</reference>
<accession>A0A857JJ85</accession>
<name>A0A857JJ85_9ALTE</name>
<dbReference type="KEGG" id="pmes:FX988_01249"/>
<dbReference type="Proteomes" id="UP000464524">
    <property type="component" value="Chromosome"/>
</dbReference>